<keyword evidence="4" id="KW-1185">Reference proteome</keyword>
<evidence type="ECO:0000313" key="4">
    <source>
        <dbReference type="Proteomes" id="UP000030765"/>
    </source>
</evidence>
<proteinExistence type="predicted"/>
<accession>A0A084W5E8</accession>
<evidence type="ECO:0000313" key="2">
    <source>
        <dbReference type="EMBL" id="KFB45442.1"/>
    </source>
</evidence>
<name>A0A084W5E8_ANOSI</name>
<dbReference type="EnsemblMetazoa" id="ASIC013376-RA">
    <property type="protein sequence ID" value="ASIC013376-PA"/>
    <property type="gene ID" value="ASIC013376"/>
</dbReference>
<reference evidence="2 4" key="1">
    <citation type="journal article" date="2014" name="BMC Genomics">
        <title>Genome sequence of Anopheles sinensis provides insight into genetics basis of mosquito competence for malaria parasites.</title>
        <authorList>
            <person name="Zhou D."/>
            <person name="Zhang D."/>
            <person name="Ding G."/>
            <person name="Shi L."/>
            <person name="Hou Q."/>
            <person name="Ye Y."/>
            <person name="Xu Y."/>
            <person name="Zhou H."/>
            <person name="Xiong C."/>
            <person name="Li S."/>
            <person name="Yu J."/>
            <person name="Hong S."/>
            <person name="Yu X."/>
            <person name="Zou P."/>
            <person name="Chen C."/>
            <person name="Chang X."/>
            <person name="Wang W."/>
            <person name="Lv Y."/>
            <person name="Sun Y."/>
            <person name="Ma L."/>
            <person name="Shen B."/>
            <person name="Zhu C."/>
        </authorList>
    </citation>
    <scope>NUCLEOTIDE SEQUENCE [LARGE SCALE GENOMIC DNA]</scope>
</reference>
<protein>
    <submittedName>
        <fullName evidence="2 3">ATPase components of ABC transporters with duplicated ATPase domain protein</fullName>
    </submittedName>
</protein>
<dbReference type="EMBL" id="ATLV01020615">
    <property type="status" value="NOT_ANNOTATED_CDS"/>
    <property type="molecule type" value="Genomic_DNA"/>
</dbReference>
<gene>
    <name evidence="2" type="ORF">ZHAS_00013376</name>
</gene>
<dbReference type="EMBL" id="ATLV01020614">
    <property type="status" value="NOT_ANNOTATED_CDS"/>
    <property type="molecule type" value="Genomic_DNA"/>
</dbReference>
<sequence>MADVDGAAGTGDGGGRRLMQQQRPMLPLATQSHQTPTGEAAFQARDRSRGSSLPFTARELVAPIPAPVGGQEPSSSPTVVRTNTVVWLMLSSAAASGTTGSNEEAAH</sequence>
<dbReference type="VEuPathDB" id="VectorBase:ASIC013376"/>
<reference evidence="3" key="2">
    <citation type="submission" date="2020-05" db="UniProtKB">
        <authorList>
            <consortium name="EnsemblMetazoa"/>
        </authorList>
    </citation>
    <scope>IDENTIFICATION</scope>
</reference>
<feature type="region of interest" description="Disordered" evidence="1">
    <location>
        <begin position="1"/>
        <end position="55"/>
    </location>
</feature>
<feature type="compositionally biased region" description="Polar residues" evidence="1">
    <location>
        <begin position="19"/>
        <end position="37"/>
    </location>
</feature>
<dbReference type="EMBL" id="KE525303">
    <property type="protein sequence ID" value="KFB45442.1"/>
    <property type="molecule type" value="Genomic_DNA"/>
</dbReference>
<organism evidence="2">
    <name type="scientific">Anopheles sinensis</name>
    <name type="common">Mosquito</name>
    <dbReference type="NCBI Taxonomy" id="74873"/>
    <lineage>
        <taxon>Eukaryota</taxon>
        <taxon>Metazoa</taxon>
        <taxon>Ecdysozoa</taxon>
        <taxon>Arthropoda</taxon>
        <taxon>Hexapoda</taxon>
        <taxon>Insecta</taxon>
        <taxon>Pterygota</taxon>
        <taxon>Neoptera</taxon>
        <taxon>Endopterygota</taxon>
        <taxon>Diptera</taxon>
        <taxon>Nematocera</taxon>
        <taxon>Culicoidea</taxon>
        <taxon>Culicidae</taxon>
        <taxon>Anophelinae</taxon>
        <taxon>Anopheles</taxon>
    </lineage>
</organism>
<evidence type="ECO:0000313" key="3">
    <source>
        <dbReference type="EnsemblMetazoa" id="ASIC013376-PA"/>
    </source>
</evidence>
<dbReference type="AlphaFoldDB" id="A0A084W5E8"/>
<dbReference type="Proteomes" id="UP000030765">
    <property type="component" value="Unassembled WGS sequence"/>
</dbReference>
<evidence type="ECO:0000256" key="1">
    <source>
        <dbReference type="SAM" id="MobiDB-lite"/>
    </source>
</evidence>